<sequence length="94" mass="10481">MKIIAIAGPLAYAYDDDSGQYHFLTDYQPTESGCTYVISSTSANPLLVWTLYWQMADCYMRRRIGAALEKQGMSPYTGEPNKNAAEGSEKVNED</sequence>
<gene>
    <name evidence="2" type="ORF">SAMN05192585_11229</name>
</gene>
<evidence type="ECO:0000313" key="3">
    <source>
        <dbReference type="Proteomes" id="UP000199182"/>
    </source>
</evidence>
<evidence type="ECO:0000313" key="2">
    <source>
        <dbReference type="EMBL" id="SDN14210.1"/>
    </source>
</evidence>
<dbReference type="AlphaFoldDB" id="A0A1G9YYN8"/>
<protein>
    <submittedName>
        <fullName evidence="2">Uncharacterized protein</fullName>
    </submittedName>
</protein>
<name>A0A1G9YYN8_9FIRM</name>
<dbReference type="EMBL" id="FNID01000012">
    <property type="protein sequence ID" value="SDN14210.1"/>
    <property type="molecule type" value="Genomic_DNA"/>
</dbReference>
<reference evidence="2 3" key="1">
    <citation type="submission" date="2016-10" db="EMBL/GenBank/DDBJ databases">
        <authorList>
            <person name="de Groot N.N."/>
        </authorList>
    </citation>
    <scope>NUCLEOTIDE SEQUENCE [LARGE SCALE GENOMIC DNA]</scope>
    <source>
        <strain evidence="2 3">CGMCC 1.5012</strain>
    </source>
</reference>
<feature type="region of interest" description="Disordered" evidence="1">
    <location>
        <begin position="71"/>
        <end position="94"/>
    </location>
</feature>
<organism evidence="2 3">
    <name type="scientific">Acetanaerobacterium elongatum</name>
    <dbReference type="NCBI Taxonomy" id="258515"/>
    <lineage>
        <taxon>Bacteria</taxon>
        <taxon>Bacillati</taxon>
        <taxon>Bacillota</taxon>
        <taxon>Clostridia</taxon>
        <taxon>Eubacteriales</taxon>
        <taxon>Oscillospiraceae</taxon>
        <taxon>Acetanaerobacterium</taxon>
    </lineage>
</organism>
<keyword evidence="3" id="KW-1185">Reference proteome</keyword>
<evidence type="ECO:0000256" key="1">
    <source>
        <dbReference type="SAM" id="MobiDB-lite"/>
    </source>
</evidence>
<dbReference type="Proteomes" id="UP000199182">
    <property type="component" value="Unassembled WGS sequence"/>
</dbReference>
<accession>A0A1G9YYN8</accession>
<dbReference type="STRING" id="258515.SAMN05192585_11229"/>
<proteinExistence type="predicted"/>